<keyword evidence="4" id="KW-1185">Reference proteome</keyword>
<name>A0A9P7GEJ6_9AGAR</name>
<feature type="compositionally biased region" description="Basic residues" evidence="1">
    <location>
        <begin position="495"/>
        <end position="510"/>
    </location>
</feature>
<feature type="region of interest" description="Disordered" evidence="1">
    <location>
        <begin position="165"/>
        <end position="188"/>
    </location>
</feature>
<dbReference type="Proteomes" id="UP000775547">
    <property type="component" value="Unassembled WGS sequence"/>
</dbReference>
<feature type="compositionally biased region" description="Basic and acidic residues" evidence="1">
    <location>
        <begin position="446"/>
        <end position="457"/>
    </location>
</feature>
<proteinExistence type="predicted"/>
<sequence length="510" mass="55912">MPVVSALLLRCSPLTLQISGAEGTIIEDADLPRMIWGLDLDDTNLNVNPARNASAPAAKIQPSRSDIGAQYISSKPALRCQLSDTLSNYPHSYGPPDRKAQEYTPLALKTPAPANYAIDSRLQGQNSRASYSRIPHRAWNEAPIQLPGPLTQAIYEKTRCGNSGVDWSDLPSQRSRNPSGLKSSAPTFVPSHQVATPVVDTQSCIFVEPRAEAQITPERRLSAIEIAQRYRVEQQQQMQAALPTPPNSSWPIWSPTFSTYAPSPVPPQGRTFHHPQQPSPPHQYYTSGPIPVSGRDFSEELRQIEAAKRELGAIIGLQGVAVSDNNVNATSRTTNPPGVRRQDGLHRPSPAPIDMSLILKHHSNVSRSDTSNFLMPRPNVPVSTPQPRHPLGQRPQTIPMTHLVQRRLSSVREEDAPFSSQTDSPLVHVSAGMSFSQNTDLGANEVHESRRMSRSDGKVAAGRLHVRVEGLGTKQDDDKENKTGSGKETNTAKPTPKKKWRPRKKSATAN</sequence>
<protein>
    <submittedName>
        <fullName evidence="3">Uncharacterized protein</fullName>
    </submittedName>
</protein>
<evidence type="ECO:0000256" key="1">
    <source>
        <dbReference type="SAM" id="MobiDB-lite"/>
    </source>
</evidence>
<keyword evidence="2" id="KW-0732">Signal</keyword>
<reference evidence="3" key="2">
    <citation type="submission" date="2021-10" db="EMBL/GenBank/DDBJ databases">
        <title>Phylogenomics reveals ancestral predisposition of the termite-cultivated fungus Termitomyces towards a domesticated lifestyle.</title>
        <authorList>
            <person name="Auxier B."/>
            <person name="Grum-Grzhimaylo A."/>
            <person name="Cardenas M.E."/>
            <person name="Lodge J.D."/>
            <person name="Laessoe T."/>
            <person name="Pedersen O."/>
            <person name="Smith M.E."/>
            <person name="Kuyper T.W."/>
            <person name="Franco-Molano E.A."/>
            <person name="Baroni T.J."/>
            <person name="Aanen D.K."/>
        </authorList>
    </citation>
    <scope>NUCLEOTIDE SEQUENCE</scope>
    <source>
        <strain evidence="3">AP01</strain>
        <tissue evidence="3">Mycelium</tissue>
    </source>
</reference>
<feature type="compositionally biased region" description="Polar residues" evidence="1">
    <location>
        <begin position="170"/>
        <end position="186"/>
    </location>
</feature>
<reference evidence="3" key="1">
    <citation type="submission" date="2020-07" db="EMBL/GenBank/DDBJ databases">
        <authorList>
            <person name="Nieuwenhuis M."/>
            <person name="Van De Peppel L.J.J."/>
        </authorList>
    </citation>
    <scope>NUCLEOTIDE SEQUENCE</scope>
    <source>
        <strain evidence="3">AP01</strain>
        <tissue evidence="3">Mycelium</tissue>
    </source>
</reference>
<feature type="region of interest" description="Disordered" evidence="1">
    <location>
        <begin position="267"/>
        <end position="288"/>
    </location>
</feature>
<gene>
    <name evidence="3" type="ORF">DXG03_003219</name>
</gene>
<dbReference type="EMBL" id="JABCKV010000002">
    <property type="protein sequence ID" value="KAG5648608.1"/>
    <property type="molecule type" value="Genomic_DNA"/>
</dbReference>
<dbReference type="OrthoDB" id="29098at2759"/>
<comment type="caution">
    <text evidence="3">The sequence shown here is derived from an EMBL/GenBank/DDBJ whole genome shotgun (WGS) entry which is preliminary data.</text>
</comment>
<dbReference type="AlphaFoldDB" id="A0A9P7GEJ6"/>
<feature type="chain" id="PRO_5040171296" evidence="2">
    <location>
        <begin position="24"/>
        <end position="510"/>
    </location>
</feature>
<evidence type="ECO:0000313" key="3">
    <source>
        <dbReference type="EMBL" id="KAG5648608.1"/>
    </source>
</evidence>
<feature type="region of interest" description="Disordered" evidence="1">
    <location>
        <begin position="446"/>
        <end position="510"/>
    </location>
</feature>
<organism evidence="3 4">
    <name type="scientific">Asterophora parasitica</name>
    <dbReference type="NCBI Taxonomy" id="117018"/>
    <lineage>
        <taxon>Eukaryota</taxon>
        <taxon>Fungi</taxon>
        <taxon>Dikarya</taxon>
        <taxon>Basidiomycota</taxon>
        <taxon>Agaricomycotina</taxon>
        <taxon>Agaricomycetes</taxon>
        <taxon>Agaricomycetidae</taxon>
        <taxon>Agaricales</taxon>
        <taxon>Tricholomatineae</taxon>
        <taxon>Lyophyllaceae</taxon>
        <taxon>Asterophora</taxon>
    </lineage>
</organism>
<evidence type="ECO:0000256" key="2">
    <source>
        <dbReference type="SAM" id="SignalP"/>
    </source>
</evidence>
<accession>A0A9P7GEJ6</accession>
<feature type="compositionally biased region" description="Polar residues" evidence="1">
    <location>
        <begin position="483"/>
        <end position="492"/>
    </location>
</feature>
<feature type="signal peptide" evidence="2">
    <location>
        <begin position="1"/>
        <end position="23"/>
    </location>
</feature>
<evidence type="ECO:0000313" key="4">
    <source>
        <dbReference type="Proteomes" id="UP000775547"/>
    </source>
</evidence>